<keyword evidence="2" id="KW-1185">Reference proteome</keyword>
<evidence type="ECO:0000313" key="2">
    <source>
        <dbReference type="Proteomes" id="UP001580430"/>
    </source>
</evidence>
<name>A0ABV5C6F8_9BACL</name>
<evidence type="ECO:0000313" key="1">
    <source>
        <dbReference type="EMBL" id="MFB5762935.1"/>
    </source>
</evidence>
<comment type="caution">
    <text evidence="1">The sequence shown here is derived from an EMBL/GenBank/DDBJ whole genome shotgun (WGS) entry which is preliminary data.</text>
</comment>
<organism evidence="1 2">
    <name type="scientific">Paenibacillus medicaginis</name>
    <dbReference type="NCBI Taxonomy" id="1470560"/>
    <lineage>
        <taxon>Bacteria</taxon>
        <taxon>Bacillati</taxon>
        <taxon>Bacillota</taxon>
        <taxon>Bacilli</taxon>
        <taxon>Bacillales</taxon>
        <taxon>Paenibacillaceae</taxon>
        <taxon>Paenibacillus</taxon>
    </lineage>
</organism>
<dbReference type="Proteomes" id="UP001580430">
    <property type="component" value="Unassembled WGS sequence"/>
</dbReference>
<reference evidence="1 2" key="1">
    <citation type="submission" date="2024-09" db="EMBL/GenBank/DDBJ databases">
        <title>Paenibacillus zeirhizospherea sp. nov., isolated from surface of the maize (Zea mays) roots in a horticulture field, Hungary.</title>
        <authorList>
            <person name="Marton D."/>
            <person name="Farkas M."/>
            <person name="Bedics A."/>
            <person name="Toth E."/>
            <person name="Tancsics A."/>
            <person name="Boka K."/>
            <person name="Marati G."/>
            <person name="Kriszt B."/>
            <person name="Cserhati M."/>
        </authorList>
    </citation>
    <scope>NUCLEOTIDE SEQUENCE [LARGE SCALE GENOMIC DNA]</scope>
    <source>
        <strain evidence="1 2">JCM 18446</strain>
    </source>
</reference>
<accession>A0ABV5C6F8</accession>
<dbReference type="Pfam" id="PF14390">
    <property type="entry name" value="DUF4420"/>
    <property type="match status" value="1"/>
</dbReference>
<proteinExistence type="predicted"/>
<gene>
    <name evidence="1" type="ORF">ACE5LO_21395</name>
</gene>
<dbReference type="InterPro" id="IPR025534">
    <property type="entry name" value="DUF4420"/>
</dbReference>
<dbReference type="RefSeq" id="WP_375522012.1">
    <property type="nucleotide sequence ID" value="NZ_JBHIRY010000026.1"/>
</dbReference>
<sequence>MTTMHNRPWIGMERLSKRRVDAHTPHNLFWIIDPHGSYGLRIQTNTSIDIKEEKIKLKGIQLIRDETGSNTTDLFLILQNNEDWEIFYSLCDDLIRVVLEYFDGKEMINAIELRLKRWQQLLMQDKRSSFSIEQQMGLFSELLCLKNLVVPKVGIHQAITAWNGPSLDKQDFLLDDAVLEVKSYRTSKGDTVSISSMKQLYSDKNSIYLAVYALTASKNGNSIEELSNDIRQLITDNGTSNDLDLFESKLLAYGFAPEIINEELNNFIVDNQRIFSVTDAFPRITPHDVKDPIVSISYSIDLSKCLEFETSLENFLK</sequence>
<protein>
    <submittedName>
        <fullName evidence="1">PD-(D/E)XK motif protein</fullName>
    </submittedName>
</protein>
<dbReference type="EMBL" id="JBHIRY010000026">
    <property type="protein sequence ID" value="MFB5762935.1"/>
    <property type="molecule type" value="Genomic_DNA"/>
</dbReference>